<dbReference type="AlphaFoldDB" id="A0A8S4DV32"/>
<dbReference type="Proteomes" id="UP000653454">
    <property type="component" value="Unassembled WGS sequence"/>
</dbReference>
<evidence type="ECO:0000313" key="3">
    <source>
        <dbReference type="Proteomes" id="UP000653454"/>
    </source>
</evidence>
<sequence length="115" mass="12482">MNKWIVLLFVFEVACGYTPNRNELKVLDSIRDEQPCLSAGGRCVVAADCPSEGRLEQRGLCPAQQAKGVECCYGVSIKETRCRGFGGTCSDTCPVTLTRTQAKDCPADQECCVLV</sequence>
<name>A0A8S4DV32_PLUXY</name>
<feature type="chain" id="PRO_5035731297" evidence="1">
    <location>
        <begin position="17"/>
        <end position="115"/>
    </location>
</feature>
<feature type="signal peptide" evidence="1">
    <location>
        <begin position="1"/>
        <end position="16"/>
    </location>
</feature>
<reference evidence="2" key="1">
    <citation type="submission" date="2020-11" db="EMBL/GenBank/DDBJ databases">
        <authorList>
            <person name="Whiteford S."/>
        </authorList>
    </citation>
    <scope>NUCLEOTIDE SEQUENCE</scope>
</reference>
<organism evidence="2 3">
    <name type="scientific">Plutella xylostella</name>
    <name type="common">Diamondback moth</name>
    <name type="synonym">Plutella maculipennis</name>
    <dbReference type="NCBI Taxonomy" id="51655"/>
    <lineage>
        <taxon>Eukaryota</taxon>
        <taxon>Metazoa</taxon>
        <taxon>Ecdysozoa</taxon>
        <taxon>Arthropoda</taxon>
        <taxon>Hexapoda</taxon>
        <taxon>Insecta</taxon>
        <taxon>Pterygota</taxon>
        <taxon>Neoptera</taxon>
        <taxon>Endopterygota</taxon>
        <taxon>Lepidoptera</taxon>
        <taxon>Glossata</taxon>
        <taxon>Ditrysia</taxon>
        <taxon>Yponomeutoidea</taxon>
        <taxon>Plutellidae</taxon>
        <taxon>Plutella</taxon>
    </lineage>
</organism>
<comment type="caution">
    <text evidence="2">The sequence shown here is derived from an EMBL/GenBank/DDBJ whole genome shotgun (WGS) entry which is preliminary data.</text>
</comment>
<accession>A0A8S4DV32</accession>
<keyword evidence="1" id="KW-0732">Signal</keyword>
<dbReference type="EMBL" id="CAJHNJ030000010">
    <property type="protein sequence ID" value="CAG9108338.1"/>
    <property type="molecule type" value="Genomic_DNA"/>
</dbReference>
<evidence type="ECO:0000313" key="2">
    <source>
        <dbReference type="EMBL" id="CAG9108338.1"/>
    </source>
</evidence>
<gene>
    <name evidence="2" type="ORF">PLXY2_LOCUS3863</name>
</gene>
<proteinExistence type="predicted"/>
<protein>
    <submittedName>
        <fullName evidence="2">(diamondback moth) hypothetical protein</fullName>
    </submittedName>
</protein>
<evidence type="ECO:0000256" key="1">
    <source>
        <dbReference type="SAM" id="SignalP"/>
    </source>
</evidence>
<keyword evidence="3" id="KW-1185">Reference proteome</keyword>